<dbReference type="GO" id="GO:0006412">
    <property type="term" value="P:translation"/>
    <property type="evidence" value="ECO:0007669"/>
    <property type="project" value="UniProtKB-KW"/>
</dbReference>
<dbReference type="NCBIfam" id="TIGR00011">
    <property type="entry name" value="YbaK_EbsC"/>
    <property type="match status" value="1"/>
</dbReference>
<protein>
    <recommendedName>
        <fullName evidence="4">Cys-tRNA(Pro)/Cys-tRNA(Cys) deacylase</fullName>
        <ecNumber evidence="4">4.2.-.-</ecNumber>
    </recommendedName>
</protein>
<dbReference type="EC" id="4.2.-.-" evidence="4"/>
<dbReference type="GO" id="GO:0002161">
    <property type="term" value="F:aminoacyl-tRNA deacylase activity"/>
    <property type="evidence" value="ECO:0007669"/>
    <property type="project" value="InterPro"/>
</dbReference>
<dbReference type="GO" id="GO:0016829">
    <property type="term" value="F:lyase activity"/>
    <property type="evidence" value="ECO:0007669"/>
    <property type="project" value="UniProtKB-KW"/>
</dbReference>
<evidence type="ECO:0000259" key="5">
    <source>
        <dbReference type="Pfam" id="PF04073"/>
    </source>
</evidence>
<evidence type="ECO:0000313" key="6">
    <source>
        <dbReference type="EMBL" id="HIZ09710.1"/>
    </source>
</evidence>
<dbReference type="SUPFAM" id="SSF55826">
    <property type="entry name" value="YbaK/ProRS associated domain"/>
    <property type="match status" value="1"/>
</dbReference>
<dbReference type="EMBL" id="DXCF01000021">
    <property type="protein sequence ID" value="HIZ09710.1"/>
    <property type="molecule type" value="Genomic_DNA"/>
</dbReference>
<dbReference type="PIRSF" id="PIRSF006181">
    <property type="entry name" value="EbsC_YbaK"/>
    <property type="match status" value="1"/>
</dbReference>
<reference evidence="6" key="2">
    <citation type="submission" date="2021-04" db="EMBL/GenBank/DDBJ databases">
        <authorList>
            <person name="Gilroy R."/>
        </authorList>
    </citation>
    <scope>NUCLEOTIDE SEQUENCE</scope>
    <source>
        <strain evidence="6">CHK192-19661</strain>
    </source>
</reference>
<comment type="caution">
    <text evidence="6">The sequence shown here is derived from an EMBL/GenBank/DDBJ whole genome shotgun (WGS) entry which is preliminary data.</text>
</comment>
<dbReference type="Pfam" id="PF04073">
    <property type="entry name" value="tRNA_edit"/>
    <property type="match status" value="1"/>
</dbReference>
<dbReference type="PANTHER" id="PTHR30411:SF0">
    <property type="entry name" value="CYS-TRNA(PRO)_CYS-TRNA(CYS) DEACYLASE YBAK"/>
    <property type="match status" value="1"/>
</dbReference>
<comment type="similarity">
    <text evidence="1 4">Belongs to the prolyl-tRNA editing family. YbaK/EbsC subfamily.</text>
</comment>
<dbReference type="InterPro" id="IPR004369">
    <property type="entry name" value="Prolyl-tRNA_editing_YbaK/EbsC"/>
</dbReference>
<proteinExistence type="inferred from homology"/>
<sequence length="161" mass="17410">MDKKDKTNAMRLLDAKKTGYEGFTYDPSVTDGEQVAALLGEDANAVFKTLVTATDKGEHCVFCVPVCSSLDLKRAAKAAGAKSVAMIKQRELEPLTGYVHGGCSPVGMKKRFRTFIDESALSFPEIYVSAGRVGVQMRLSPQALAEFVGARFAPLASREEK</sequence>
<keyword evidence="2 4" id="KW-0648">Protein biosynthesis</keyword>
<gene>
    <name evidence="6" type="primary">ybaK</name>
    <name evidence="6" type="ORF">H9726_04390</name>
</gene>
<evidence type="ECO:0000313" key="7">
    <source>
        <dbReference type="Proteomes" id="UP000824025"/>
    </source>
</evidence>
<evidence type="ECO:0000256" key="2">
    <source>
        <dbReference type="ARBA" id="ARBA00022917"/>
    </source>
</evidence>
<dbReference type="CDD" id="cd00002">
    <property type="entry name" value="YbaK_deacylase"/>
    <property type="match status" value="1"/>
</dbReference>
<dbReference type="AlphaFoldDB" id="A0A9D2D768"/>
<dbReference type="PANTHER" id="PTHR30411">
    <property type="entry name" value="CYTOPLASMIC PROTEIN"/>
    <property type="match status" value="1"/>
</dbReference>
<keyword evidence="3 4" id="KW-0456">Lyase</keyword>
<dbReference type="InterPro" id="IPR007214">
    <property type="entry name" value="YbaK/aa-tRNA-synth-assoc-dom"/>
</dbReference>
<evidence type="ECO:0000256" key="3">
    <source>
        <dbReference type="ARBA" id="ARBA00023239"/>
    </source>
</evidence>
<organism evidence="6 7">
    <name type="scientific">Candidatus Borkfalkia avicola</name>
    <dbReference type="NCBI Taxonomy" id="2838503"/>
    <lineage>
        <taxon>Bacteria</taxon>
        <taxon>Bacillati</taxon>
        <taxon>Bacillota</taxon>
        <taxon>Clostridia</taxon>
        <taxon>Christensenellales</taxon>
        <taxon>Christensenellaceae</taxon>
        <taxon>Candidatus Borkfalkia</taxon>
    </lineage>
</organism>
<dbReference type="Proteomes" id="UP000824025">
    <property type="component" value="Unassembled WGS sequence"/>
</dbReference>
<name>A0A9D2D768_9FIRM</name>
<reference evidence="6" key="1">
    <citation type="journal article" date="2021" name="PeerJ">
        <title>Extensive microbial diversity within the chicken gut microbiome revealed by metagenomics and culture.</title>
        <authorList>
            <person name="Gilroy R."/>
            <person name="Ravi A."/>
            <person name="Getino M."/>
            <person name="Pursley I."/>
            <person name="Horton D.L."/>
            <person name="Alikhan N.F."/>
            <person name="Baker D."/>
            <person name="Gharbi K."/>
            <person name="Hall N."/>
            <person name="Watson M."/>
            <person name="Adriaenssens E.M."/>
            <person name="Foster-Nyarko E."/>
            <person name="Jarju S."/>
            <person name="Secka A."/>
            <person name="Antonio M."/>
            <person name="Oren A."/>
            <person name="Chaudhuri R.R."/>
            <person name="La Ragione R."/>
            <person name="Hildebrand F."/>
            <person name="Pallen M.J."/>
        </authorList>
    </citation>
    <scope>NUCLEOTIDE SEQUENCE</scope>
    <source>
        <strain evidence="6">CHK192-19661</strain>
    </source>
</reference>
<dbReference type="Gene3D" id="3.90.960.10">
    <property type="entry name" value="YbaK/aminoacyl-tRNA synthetase-associated domain"/>
    <property type="match status" value="1"/>
</dbReference>
<accession>A0A9D2D768</accession>
<feature type="domain" description="YbaK/aminoacyl-tRNA synthetase-associated" evidence="5">
    <location>
        <begin position="27"/>
        <end position="147"/>
    </location>
</feature>
<evidence type="ECO:0000256" key="1">
    <source>
        <dbReference type="ARBA" id="ARBA00009798"/>
    </source>
</evidence>
<dbReference type="InterPro" id="IPR036754">
    <property type="entry name" value="YbaK/aa-tRNA-synt-asso_dom_sf"/>
</dbReference>
<evidence type="ECO:0000256" key="4">
    <source>
        <dbReference type="PIRNR" id="PIRNR006181"/>
    </source>
</evidence>